<dbReference type="EMBL" id="CAJNNW010034271">
    <property type="protein sequence ID" value="CAE8722178.1"/>
    <property type="molecule type" value="Genomic_DNA"/>
</dbReference>
<proteinExistence type="predicted"/>
<comment type="caution">
    <text evidence="1">The sequence shown here is derived from an EMBL/GenBank/DDBJ whole genome shotgun (WGS) entry which is preliminary data.</text>
</comment>
<gene>
    <name evidence="1" type="ORF">PGLA2088_LOCUS42371</name>
</gene>
<protein>
    <recommendedName>
        <fullName evidence="3">C3H1-type domain-containing protein</fullName>
    </recommendedName>
</protein>
<reference evidence="1" key="1">
    <citation type="submission" date="2021-02" db="EMBL/GenBank/DDBJ databases">
        <authorList>
            <person name="Dougan E. K."/>
            <person name="Rhodes N."/>
            <person name="Thang M."/>
            <person name="Chan C."/>
        </authorList>
    </citation>
    <scope>NUCLEOTIDE SEQUENCE</scope>
</reference>
<evidence type="ECO:0000313" key="2">
    <source>
        <dbReference type="Proteomes" id="UP000626109"/>
    </source>
</evidence>
<organism evidence="1 2">
    <name type="scientific">Polarella glacialis</name>
    <name type="common">Dinoflagellate</name>
    <dbReference type="NCBI Taxonomy" id="89957"/>
    <lineage>
        <taxon>Eukaryota</taxon>
        <taxon>Sar</taxon>
        <taxon>Alveolata</taxon>
        <taxon>Dinophyceae</taxon>
        <taxon>Suessiales</taxon>
        <taxon>Suessiaceae</taxon>
        <taxon>Polarella</taxon>
    </lineage>
</organism>
<sequence>MTATATPMMFCRAPGSLPTLLQSRNDSSAAAQSSRAEKGLKDRAPLGLNICIPEEEEIFSTPAFSELPPWRRAAAENTSQTPPQQRSHCKEASRWAKLQIPKADVHVRNTFIHIGAPGLEADGFYRERAVVSCPGSNVGRLRQLFQESIVPTTPELWRSATPVASKLVLRLDDALADTVPSTPEAYAVSGLSAPAQYLDSPPDLSYQQGFMGESMGMQHAQDACPYYQHHAPAHEWHHQVLGDLLNGAPHQDASPWLSGAPHQDASPWYSSDFYGTVEQVPPQFHSAVPSSMPPLIVNHEPVPAPSYAAPGSEELPSLGSAGHVEGVCKPCAFLHTKGCDNGAMCRFCHLCVPGEKKRRQKDKRHLMKGDEAANFAKLFTHRGGA</sequence>
<evidence type="ECO:0000313" key="1">
    <source>
        <dbReference type="EMBL" id="CAE8722178.1"/>
    </source>
</evidence>
<dbReference type="Proteomes" id="UP000626109">
    <property type="component" value="Unassembled WGS sequence"/>
</dbReference>
<name>A0A813L477_POLGL</name>
<dbReference type="AlphaFoldDB" id="A0A813L477"/>
<accession>A0A813L477</accession>
<evidence type="ECO:0008006" key="3">
    <source>
        <dbReference type="Google" id="ProtNLM"/>
    </source>
</evidence>